<dbReference type="Proteomes" id="UP000029264">
    <property type="component" value="Unassembled WGS sequence"/>
</dbReference>
<keyword evidence="5 7" id="KW-0807">Transducer</keyword>
<dbReference type="GO" id="GO:0016020">
    <property type="term" value="C:membrane"/>
    <property type="evidence" value="ECO:0007669"/>
    <property type="project" value="UniProtKB-SubCell"/>
</dbReference>
<evidence type="ECO:0000256" key="8">
    <source>
        <dbReference type="SAM" id="Phobius"/>
    </source>
</evidence>
<name>A0A094JG55_9GAMM</name>
<dbReference type="Pfam" id="PF00015">
    <property type="entry name" value="MCPsignal"/>
    <property type="match status" value="1"/>
</dbReference>
<dbReference type="InterPro" id="IPR004089">
    <property type="entry name" value="MCPsignal_dom"/>
</dbReference>
<dbReference type="AlphaFoldDB" id="A0A094JG55"/>
<comment type="caution">
    <text evidence="10">The sequence shown here is derived from an EMBL/GenBank/DDBJ whole genome shotgun (WGS) entry which is preliminary data.</text>
</comment>
<evidence type="ECO:0000256" key="1">
    <source>
        <dbReference type="ARBA" id="ARBA00004141"/>
    </source>
</evidence>
<evidence type="ECO:0000259" key="9">
    <source>
        <dbReference type="PROSITE" id="PS50111"/>
    </source>
</evidence>
<evidence type="ECO:0000256" key="2">
    <source>
        <dbReference type="ARBA" id="ARBA00022692"/>
    </source>
</evidence>
<accession>A0A094JG55</accession>
<dbReference type="PANTHER" id="PTHR32089:SF119">
    <property type="entry name" value="METHYL-ACCEPTING CHEMOTAXIS PROTEIN CTPL"/>
    <property type="match status" value="1"/>
</dbReference>
<dbReference type="STRING" id="1515746.HR45_06865"/>
<dbReference type="GO" id="GO:0004888">
    <property type="term" value="F:transmembrane signaling receptor activity"/>
    <property type="evidence" value="ECO:0007669"/>
    <property type="project" value="InterPro"/>
</dbReference>
<protein>
    <submittedName>
        <fullName evidence="10">Chemotaxis protein</fullName>
    </submittedName>
</protein>
<evidence type="ECO:0000256" key="3">
    <source>
        <dbReference type="ARBA" id="ARBA00022989"/>
    </source>
</evidence>
<reference evidence="10 11" key="1">
    <citation type="submission" date="2014-06" db="EMBL/GenBank/DDBJ databases">
        <title>Shewanella sp. YQH10.</title>
        <authorList>
            <person name="Liu Y."/>
            <person name="Zeng R."/>
        </authorList>
    </citation>
    <scope>NUCLEOTIDE SEQUENCE [LARGE SCALE GENOMIC DNA]</scope>
    <source>
        <strain evidence="10 11">YQH10</strain>
    </source>
</reference>
<dbReference type="PANTHER" id="PTHR32089">
    <property type="entry name" value="METHYL-ACCEPTING CHEMOTAXIS PROTEIN MCPB"/>
    <property type="match status" value="1"/>
</dbReference>
<dbReference type="Gene3D" id="1.10.287.950">
    <property type="entry name" value="Methyl-accepting chemotaxis protein"/>
    <property type="match status" value="1"/>
</dbReference>
<keyword evidence="2 8" id="KW-0812">Transmembrane</keyword>
<dbReference type="GO" id="GO:0006935">
    <property type="term" value="P:chemotaxis"/>
    <property type="evidence" value="ECO:0007669"/>
    <property type="project" value="InterPro"/>
</dbReference>
<dbReference type="GO" id="GO:0007165">
    <property type="term" value="P:signal transduction"/>
    <property type="evidence" value="ECO:0007669"/>
    <property type="project" value="UniProtKB-KW"/>
</dbReference>
<evidence type="ECO:0000313" key="11">
    <source>
        <dbReference type="Proteomes" id="UP000029264"/>
    </source>
</evidence>
<keyword evidence="11" id="KW-1185">Reference proteome</keyword>
<proteinExistence type="inferred from homology"/>
<dbReference type="eggNOG" id="COG0840">
    <property type="taxonomic scope" value="Bacteria"/>
</dbReference>
<keyword evidence="4 8" id="KW-0472">Membrane</keyword>
<evidence type="ECO:0000256" key="4">
    <source>
        <dbReference type="ARBA" id="ARBA00023136"/>
    </source>
</evidence>
<dbReference type="InterPro" id="IPR004090">
    <property type="entry name" value="Chemotax_Me-accpt_rcpt"/>
</dbReference>
<evidence type="ECO:0000256" key="5">
    <source>
        <dbReference type="ARBA" id="ARBA00023224"/>
    </source>
</evidence>
<dbReference type="EMBL" id="JPEO01000003">
    <property type="protein sequence ID" value="KFZ38212.1"/>
    <property type="molecule type" value="Genomic_DNA"/>
</dbReference>
<dbReference type="SMART" id="SM00283">
    <property type="entry name" value="MA"/>
    <property type="match status" value="1"/>
</dbReference>
<dbReference type="PROSITE" id="PS50111">
    <property type="entry name" value="CHEMOTAXIS_TRANSDUC_2"/>
    <property type="match status" value="1"/>
</dbReference>
<evidence type="ECO:0000256" key="6">
    <source>
        <dbReference type="ARBA" id="ARBA00029447"/>
    </source>
</evidence>
<gene>
    <name evidence="10" type="ORF">HR45_06865</name>
</gene>
<comment type="similarity">
    <text evidence="6">Belongs to the methyl-accepting chemotaxis (MCP) protein family.</text>
</comment>
<dbReference type="SUPFAM" id="SSF58104">
    <property type="entry name" value="Methyl-accepting chemotaxis protein (MCP) signaling domain"/>
    <property type="match status" value="1"/>
</dbReference>
<sequence length="504" mass="55411">MQAIRWWMSAQQLTDYLWAIVWVLPTLWLLWRLWSQPREITDASPQDTGEKAQRAAARKIAQDTSGIAIGGAEVSHFVDELKKTIELSGETAVSINHSASSLSESTVALSDHAQTVLQQAQQSKQLSLEGRDFAVSGFNAIHTLSQDVNAAAGHVTDLKSKADAIEKITEVIDSLAAQTNLLALNAAIEAARAGDAGRGFAVVADEVRSLAAKTAESTQHIAKMLTDIRQQTDSTSALMNRVVERTADTVQAMSALEQRFDTITQGVESSADALAQIDSSLRDYRDTTADIADAIRQISQSLQDTGSRSEQISQQAFKFSQQTEGIFSALTAWKTDTFEQQVLQEAQAAAAACGKLLSQGLHTGTFTEHQLFSPEYQRVGTTEPAKYSTAFDRFTDQQFPAIQEPILARLREVIYAGAVDRKGYFPTHNKRFSQPLTGNKQQDIANNRTKRLFNDPTGIRCGQHTDSMLLQTYKRDTGEVMHDLSVPIYVNGKHWGGFRIGFKA</sequence>
<dbReference type="OrthoDB" id="2489132at2"/>
<dbReference type="PRINTS" id="PR00260">
    <property type="entry name" value="CHEMTRNSDUCR"/>
</dbReference>
<keyword evidence="3 8" id="KW-1133">Transmembrane helix</keyword>
<dbReference type="CDD" id="cd11386">
    <property type="entry name" value="MCP_signal"/>
    <property type="match status" value="1"/>
</dbReference>
<feature type="transmembrane region" description="Helical" evidence="8">
    <location>
        <begin position="16"/>
        <end position="34"/>
    </location>
</feature>
<feature type="domain" description="Methyl-accepting transducer" evidence="9">
    <location>
        <begin position="63"/>
        <end position="299"/>
    </location>
</feature>
<organism evidence="10 11">
    <name type="scientific">Shewanella mangrovi</name>
    <dbReference type="NCBI Taxonomy" id="1515746"/>
    <lineage>
        <taxon>Bacteria</taxon>
        <taxon>Pseudomonadati</taxon>
        <taxon>Pseudomonadota</taxon>
        <taxon>Gammaproteobacteria</taxon>
        <taxon>Alteromonadales</taxon>
        <taxon>Shewanellaceae</taxon>
        <taxon>Shewanella</taxon>
    </lineage>
</organism>
<evidence type="ECO:0000256" key="7">
    <source>
        <dbReference type="PROSITE-ProRule" id="PRU00284"/>
    </source>
</evidence>
<comment type="subcellular location">
    <subcellularLocation>
        <location evidence="1">Membrane</location>
        <topology evidence="1">Multi-pass membrane protein</topology>
    </subcellularLocation>
</comment>
<evidence type="ECO:0000313" key="10">
    <source>
        <dbReference type="EMBL" id="KFZ38212.1"/>
    </source>
</evidence>